<feature type="non-terminal residue" evidence="2">
    <location>
        <position position="1"/>
    </location>
</feature>
<comment type="caution">
    <text evidence="2">The sequence shown here is derived from an EMBL/GenBank/DDBJ whole genome shotgun (WGS) entry which is preliminary data.</text>
</comment>
<dbReference type="OMA" id="MSGTDHR"/>
<evidence type="ECO:0000313" key="3">
    <source>
        <dbReference type="Proteomes" id="UP000027361"/>
    </source>
</evidence>
<name>A0A066VX48_TILAU</name>
<evidence type="ECO:0000313" key="2">
    <source>
        <dbReference type="EMBL" id="KDN46302.1"/>
    </source>
</evidence>
<keyword evidence="1" id="KW-0175">Coiled coil</keyword>
<gene>
    <name evidence="2" type="ORF">K437DRAFT_218107</name>
</gene>
<feature type="non-terminal residue" evidence="2">
    <location>
        <position position="78"/>
    </location>
</feature>
<accession>A0A066VX48</accession>
<feature type="coiled-coil region" evidence="1">
    <location>
        <begin position="37"/>
        <end position="71"/>
    </location>
</feature>
<organism evidence="2 3">
    <name type="scientific">Tilletiaria anomala (strain ATCC 24038 / CBS 436.72 / UBC 951)</name>
    <dbReference type="NCBI Taxonomy" id="1037660"/>
    <lineage>
        <taxon>Eukaryota</taxon>
        <taxon>Fungi</taxon>
        <taxon>Dikarya</taxon>
        <taxon>Basidiomycota</taxon>
        <taxon>Ustilaginomycotina</taxon>
        <taxon>Exobasidiomycetes</taxon>
        <taxon>Georgefischeriales</taxon>
        <taxon>Tilletiariaceae</taxon>
        <taxon>Tilletiaria</taxon>
    </lineage>
</organism>
<sequence length="78" mass="9093">ARKDASRTEAALRNEIEAVKRGLERMSGTDHRSKQKVLALQESIRQANMQAEEAEREAKEVELGLDEWRIKEEEREEE</sequence>
<dbReference type="OrthoDB" id="2596255at2759"/>
<keyword evidence="3" id="KW-1185">Reference proteome</keyword>
<dbReference type="InParanoid" id="A0A066VX48"/>
<dbReference type="AlphaFoldDB" id="A0A066VX48"/>
<dbReference type="RefSeq" id="XP_013243513.1">
    <property type="nucleotide sequence ID" value="XM_013388059.1"/>
</dbReference>
<dbReference type="GeneID" id="25262179"/>
<reference evidence="2 3" key="1">
    <citation type="submission" date="2014-05" db="EMBL/GenBank/DDBJ databases">
        <title>Draft genome sequence of a rare smut relative, Tilletiaria anomala UBC 951.</title>
        <authorList>
            <consortium name="DOE Joint Genome Institute"/>
            <person name="Toome M."/>
            <person name="Kuo A."/>
            <person name="Henrissat B."/>
            <person name="Lipzen A."/>
            <person name="Tritt A."/>
            <person name="Yoshinaga Y."/>
            <person name="Zane M."/>
            <person name="Barry K."/>
            <person name="Grigoriev I.V."/>
            <person name="Spatafora J.W."/>
            <person name="Aimea M.C."/>
        </authorList>
    </citation>
    <scope>NUCLEOTIDE SEQUENCE [LARGE SCALE GENOMIC DNA]</scope>
    <source>
        <strain evidence="2 3">UBC 951</strain>
    </source>
</reference>
<proteinExistence type="predicted"/>
<dbReference type="EMBL" id="JMSN01000036">
    <property type="protein sequence ID" value="KDN46302.1"/>
    <property type="molecule type" value="Genomic_DNA"/>
</dbReference>
<evidence type="ECO:0000256" key="1">
    <source>
        <dbReference type="SAM" id="Coils"/>
    </source>
</evidence>
<dbReference type="Proteomes" id="UP000027361">
    <property type="component" value="Unassembled WGS sequence"/>
</dbReference>
<protein>
    <submittedName>
        <fullName evidence="2">Uncharacterized protein</fullName>
    </submittedName>
</protein>
<dbReference type="HOGENOM" id="CLU_2628769_0_0_1"/>